<feature type="compositionally biased region" description="Basic and acidic residues" evidence="1">
    <location>
        <begin position="247"/>
        <end position="266"/>
    </location>
</feature>
<comment type="caution">
    <text evidence="2">The sequence shown here is derived from an EMBL/GenBank/DDBJ whole genome shotgun (WGS) entry which is preliminary data.</text>
</comment>
<gene>
    <name evidence="2" type="ORF">ESCO_006424</name>
</gene>
<feature type="compositionally biased region" description="Low complexity" evidence="1">
    <location>
        <begin position="76"/>
        <end position="85"/>
    </location>
</feature>
<sequence>MRTPYTLTSLRPQTMQDKNGSVPHESSRSHNRHSIHQQPGNPSIASFNLTVDNGARKMHSADNLFGSKWDKAIDSGLSSGLSSSSYGQHNYHESQKGGKSDTSSFYNNRGSNDDLKQPQAHPKSGQAGRPGEDKWIHRDKLAKIENEELQAAGFYIQRPRAQSKQRRERDRSARRDTDASEDGRRRSRTSDFVIGALEGMGGESWDLRTPEEIAEAEANAYFVQNGSKGGSRIPVAKVSPAPISQDYLERETLAARKASEGPDAEHATITLPKSRSRSASASIREAAGHEATVKDSTPATTGRARTGTDSSKRSTASKKTPAKAGGTTTRPKTRRAPEGDPPWMFASYKPDPRLPPEEQLIPTVARRLAQEKWEKEGKFGDIYDKDFRPLNDHSFLNMPEFKDTLQLDPNKEEDQKETEEQTPGSSQDQDQTQVQAPEMPKEQPQQQGPEHLREDKPDQSSEQTQAPLSEWPLKAEMSKASTMREGSSSSSMPKLSGKAPGDSVSSPRASMNPEAAARPRSKQSVEKKVQRVPSLSDAEEKKAGCACCVVM</sequence>
<feature type="compositionally biased region" description="Basic and acidic residues" evidence="1">
    <location>
        <begin position="90"/>
        <end position="99"/>
    </location>
</feature>
<evidence type="ECO:0000256" key="1">
    <source>
        <dbReference type="SAM" id="MobiDB-lite"/>
    </source>
</evidence>
<accession>A0A0M8MQP5</accession>
<dbReference type="Proteomes" id="UP000053831">
    <property type="component" value="Unassembled WGS sequence"/>
</dbReference>
<feature type="region of interest" description="Disordered" evidence="1">
    <location>
        <begin position="372"/>
        <end position="544"/>
    </location>
</feature>
<keyword evidence="3" id="KW-1185">Reference proteome</keyword>
<feature type="compositionally biased region" description="Polar residues" evidence="1">
    <location>
        <begin position="1"/>
        <end position="19"/>
    </location>
</feature>
<protein>
    <submittedName>
        <fullName evidence="2">Uncharacterized protein</fullName>
    </submittedName>
</protein>
<feature type="region of interest" description="Disordered" evidence="1">
    <location>
        <begin position="76"/>
        <end position="197"/>
    </location>
</feature>
<reference evidence="2 3" key="1">
    <citation type="submission" date="2015-07" db="EMBL/GenBank/DDBJ databases">
        <title>The genome of the fungus Escovopsis weberi, a specialized disease agent of ant agriculture.</title>
        <authorList>
            <person name="de Man T.J."/>
            <person name="Stajich J.E."/>
            <person name="Kubicek C.P."/>
            <person name="Chenthamara K."/>
            <person name="Atanasova L."/>
            <person name="Druzhinina I.S."/>
            <person name="Birnbaum S."/>
            <person name="Barribeau S.M."/>
            <person name="Teiling C."/>
            <person name="Suen G."/>
            <person name="Currie C."/>
            <person name="Gerardo N.M."/>
        </authorList>
    </citation>
    <scope>NUCLEOTIDE SEQUENCE [LARGE SCALE GENOMIC DNA]</scope>
</reference>
<feature type="compositionally biased region" description="Polar residues" evidence="1">
    <location>
        <begin position="423"/>
        <end position="435"/>
    </location>
</feature>
<feature type="compositionally biased region" description="Polar residues" evidence="1">
    <location>
        <begin position="36"/>
        <end position="49"/>
    </location>
</feature>
<feature type="compositionally biased region" description="Basic and acidic residues" evidence="1">
    <location>
        <begin position="450"/>
        <end position="459"/>
    </location>
</feature>
<feature type="region of interest" description="Disordered" evidence="1">
    <location>
        <begin position="1"/>
        <end position="49"/>
    </location>
</feature>
<dbReference type="OrthoDB" id="418495at2759"/>
<dbReference type="EMBL" id="LGSR01000026">
    <property type="protein sequence ID" value="KOS17346.1"/>
    <property type="molecule type" value="Genomic_DNA"/>
</dbReference>
<dbReference type="AlphaFoldDB" id="A0A0M8MQP5"/>
<feature type="region of interest" description="Disordered" evidence="1">
    <location>
        <begin position="244"/>
        <end position="357"/>
    </location>
</feature>
<proteinExistence type="predicted"/>
<feature type="compositionally biased region" description="Basic and acidic residues" evidence="1">
    <location>
        <begin position="400"/>
        <end position="414"/>
    </location>
</feature>
<feature type="compositionally biased region" description="Polar residues" evidence="1">
    <location>
        <begin position="100"/>
        <end position="110"/>
    </location>
</feature>
<dbReference type="STRING" id="150374.A0A0M8MQP5"/>
<name>A0A0M8MQP5_ESCWE</name>
<organism evidence="2 3">
    <name type="scientific">Escovopsis weberi</name>
    <dbReference type="NCBI Taxonomy" id="150374"/>
    <lineage>
        <taxon>Eukaryota</taxon>
        <taxon>Fungi</taxon>
        <taxon>Dikarya</taxon>
        <taxon>Ascomycota</taxon>
        <taxon>Pezizomycotina</taxon>
        <taxon>Sordariomycetes</taxon>
        <taxon>Hypocreomycetidae</taxon>
        <taxon>Hypocreales</taxon>
        <taxon>Hypocreaceae</taxon>
        <taxon>Escovopsis</taxon>
    </lineage>
</organism>
<evidence type="ECO:0000313" key="3">
    <source>
        <dbReference type="Proteomes" id="UP000053831"/>
    </source>
</evidence>
<feature type="compositionally biased region" description="Low complexity" evidence="1">
    <location>
        <begin position="299"/>
        <end position="330"/>
    </location>
</feature>
<evidence type="ECO:0000313" key="2">
    <source>
        <dbReference type="EMBL" id="KOS17346.1"/>
    </source>
</evidence>
<feature type="compositionally biased region" description="Basic and acidic residues" evidence="1">
    <location>
        <begin position="130"/>
        <end position="146"/>
    </location>
</feature>
<feature type="compositionally biased region" description="Basic and acidic residues" evidence="1">
    <location>
        <begin position="372"/>
        <end position="391"/>
    </location>
</feature>
<feature type="compositionally biased region" description="Basic and acidic residues" evidence="1">
    <location>
        <begin position="165"/>
        <end position="184"/>
    </location>
</feature>